<evidence type="ECO:0000256" key="1">
    <source>
        <dbReference type="SAM" id="Phobius"/>
    </source>
</evidence>
<dbReference type="InterPro" id="IPR037272">
    <property type="entry name" value="SNS_sf"/>
</dbReference>
<dbReference type="AlphaFoldDB" id="A0A1D1VGC2"/>
<keyword evidence="1" id="KW-1133">Transmembrane helix</keyword>
<dbReference type="EMBL" id="BDGG01000005">
    <property type="protein sequence ID" value="GAU99835.1"/>
    <property type="molecule type" value="Genomic_DNA"/>
</dbReference>
<evidence type="ECO:0000313" key="2">
    <source>
        <dbReference type="EMBL" id="GAU99835.1"/>
    </source>
</evidence>
<reference evidence="2 3" key="1">
    <citation type="journal article" date="2016" name="Nat. Commun.">
        <title>Extremotolerant tardigrade genome and improved radiotolerance of human cultured cells by tardigrade-unique protein.</title>
        <authorList>
            <person name="Hashimoto T."/>
            <person name="Horikawa D.D."/>
            <person name="Saito Y."/>
            <person name="Kuwahara H."/>
            <person name="Kozuka-Hata H."/>
            <person name="Shin-I T."/>
            <person name="Minakuchi Y."/>
            <person name="Ohishi K."/>
            <person name="Motoyama A."/>
            <person name="Aizu T."/>
            <person name="Enomoto A."/>
            <person name="Kondo K."/>
            <person name="Tanaka S."/>
            <person name="Hara Y."/>
            <person name="Koshikawa S."/>
            <person name="Sagara H."/>
            <person name="Miura T."/>
            <person name="Yokobori S."/>
            <person name="Miyagawa K."/>
            <person name="Suzuki Y."/>
            <person name="Kubo T."/>
            <person name="Oyama M."/>
            <person name="Kohara Y."/>
            <person name="Fujiyama A."/>
            <person name="Arakawa K."/>
            <person name="Katayama T."/>
            <person name="Toyoda A."/>
            <person name="Kunieda T."/>
        </authorList>
    </citation>
    <scope>NUCLEOTIDE SEQUENCE [LARGE SCALE GENOMIC DNA]</scope>
    <source>
        <strain evidence="2 3">YOKOZUNA-1</strain>
    </source>
</reference>
<protein>
    <submittedName>
        <fullName evidence="2">Uncharacterized protein</fullName>
    </submittedName>
</protein>
<gene>
    <name evidence="2" type="primary">RvY_10776-1</name>
    <name evidence="2" type="synonym">RvY_10776.1</name>
    <name evidence="2" type="ORF">RvY_10776</name>
</gene>
<dbReference type="SUPFAM" id="SSF161070">
    <property type="entry name" value="SNF-like"/>
    <property type="match status" value="1"/>
</dbReference>
<proteinExistence type="predicted"/>
<evidence type="ECO:0000313" key="3">
    <source>
        <dbReference type="Proteomes" id="UP000186922"/>
    </source>
</evidence>
<comment type="caution">
    <text evidence="2">The sequence shown here is derived from an EMBL/GenBank/DDBJ whole genome shotgun (WGS) entry which is preliminary data.</text>
</comment>
<accession>A0A1D1VGC2</accession>
<organism evidence="2 3">
    <name type="scientific">Ramazzottius varieornatus</name>
    <name type="common">Water bear</name>
    <name type="synonym">Tardigrade</name>
    <dbReference type="NCBI Taxonomy" id="947166"/>
    <lineage>
        <taxon>Eukaryota</taxon>
        <taxon>Metazoa</taxon>
        <taxon>Ecdysozoa</taxon>
        <taxon>Tardigrada</taxon>
        <taxon>Eutardigrada</taxon>
        <taxon>Parachela</taxon>
        <taxon>Hypsibioidea</taxon>
        <taxon>Ramazzottiidae</taxon>
        <taxon>Ramazzottius</taxon>
    </lineage>
</organism>
<keyword evidence="1" id="KW-0812">Transmembrane</keyword>
<dbReference type="Proteomes" id="UP000186922">
    <property type="component" value="Unassembled WGS sequence"/>
</dbReference>
<keyword evidence="1" id="KW-0472">Membrane</keyword>
<feature type="transmembrane region" description="Helical" evidence="1">
    <location>
        <begin position="7"/>
        <end position="24"/>
    </location>
</feature>
<keyword evidence="3" id="KW-1185">Reference proteome</keyword>
<name>A0A1D1VGC2_RAMVA</name>
<sequence length="59" mass="6515">MATVFPGGIGYAMVAASLLITFYYNVLNGWVIMLVHSPGLISPFWTQLPATGRKRQRSD</sequence>